<name>A0A8J2L5W3_9HEXA</name>
<dbReference type="OrthoDB" id="8292922at2759"/>
<dbReference type="Pfam" id="PF00650">
    <property type="entry name" value="CRAL_TRIO"/>
    <property type="match status" value="1"/>
</dbReference>
<keyword evidence="3" id="KW-1185">Reference proteome</keyword>
<sequence length="220" mass="25192">YSIADFRAGTERNIREATKWWVENDIDEAEREELDPDLAACFPVFLDGKTKTGFHVVTVHPGKFKHSSTIQKYGPERVLHYWIQILAKTHKVTFDLSLEAVRLKKFKGDIYSLPLIQKHLSIVDFNEMHFSDFLSGSVLSIYLAVVKMIVTNFQFLDGVIIVINAGKTAEIFLKLLRPLLRGSNLELVVFGSNEDEWKPFILQYVDPSEIRPDFGGCKKD</sequence>
<proteinExistence type="predicted"/>
<dbReference type="InterPro" id="IPR001251">
    <property type="entry name" value="CRAL-TRIO_dom"/>
</dbReference>
<feature type="non-terminal residue" evidence="2">
    <location>
        <position position="1"/>
    </location>
</feature>
<reference evidence="2" key="1">
    <citation type="submission" date="2021-06" db="EMBL/GenBank/DDBJ databases">
        <authorList>
            <person name="Hodson N. C."/>
            <person name="Mongue J. A."/>
            <person name="Jaron S. K."/>
        </authorList>
    </citation>
    <scope>NUCLEOTIDE SEQUENCE</scope>
</reference>
<dbReference type="EMBL" id="CAJVCH010550893">
    <property type="protein sequence ID" value="CAG7829300.1"/>
    <property type="molecule type" value="Genomic_DNA"/>
</dbReference>
<comment type="caution">
    <text evidence="2">The sequence shown here is derived from an EMBL/GenBank/DDBJ whole genome shotgun (WGS) entry which is preliminary data.</text>
</comment>
<dbReference type="Proteomes" id="UP000708208">
    <property type="component" value="Unassembled WGS sequence"/>
</dbReference>
<accession>A0A8J2L5W3</accession>
<dbReference type="PROSITE" id="PS50191">
    <property type="entry name" value="CRAL_TRIO"/>
    <property type="match status" value="1"/>
</dbReference>
<dbReference type="AlphaFoldDB" id="A0A8J2L5W3"/>
<organism evidence="2 3">
    <name type="scientific">Allacma fusca</name>
    <dbReference type="NCBI Taxonomy" id="39272"/>
    <lineage>
        <taxon>Eukaryota</taxon>
        <taxon>Metazoa</taxon>
        <taxon>Ecdysozoa</taxon>
        <taxon>Arthropoda</taxon>
        <taxon>Hexapoda</taxon>
        <taxon>Collembola</taxon>
        <taxon>Symphypleona</taxon>
        <taxon>Sminthuridae</taxon>
        <taxon>Allacma</taxon>
    </lineage>
</organism>
<evidence type="ECO:0000313" key="3">
    <source>
        <dbReference type="Proteomes" id="UP000708208"/>
    </source>
</evidence>
<protein>
    <recommendedName>
        <fullName evidence="1">CRAL-TRIO domain-containing protein</fullName>
    </recommendedName>
</protein>
<feature type="domain" description="CRAL-TRIO" evidence="1">
    <location>
        <begin position="34"/>
        <end position="220"/>
    </location>
</feature>
<gene>
    <name evidence="2" type="ORF">AFUS01_LOCUS39170</name>
</gene>
<evidence type="ECO:0000313" key="2">
    <source>
        <dbReference type="EMBL" id="CAG7829300.1"/>
    </source>
</evidence>
<evidence type="ECO:0000259" key="1">
    <source>
        <dbReference type="PROSITE" id="PS50191"/>
    </source>
</evidence>